<dbReference type="EMBL" id="CAFBQI010000072">
    <property type="protein sequence ID" value="CAB5050372.1"/>
    <property type="molecule type" value="Genomic_DNA"/>
</dbReference>
<gene>
    <name evidence="2" type="ORF">UFOPK4303_00897</name>
</gene>
<dbReference type="PROSITE" id="PS51464">
    <property type="entry name" value="SIS"/>
    <property type="match status" value="1"/>
</dbReference>
<dbReference type="InterPro" id="IPR046348">
    <property type="entry name" value="SIS_dom_sf"/>
</dbReference>
<accession>A0A6J7TB93</accession>
<dbReference type="InterPro" id="IPR052519">
    <property type="entry name" value="Euk-type_GlcNAc_Kinase"/>
</dbReference>
<proteinExistence type="predicted"/>
<sequence>MEVDELASNIDSYIAIDAGGSKLRGFDSASNTYFNGSGVAHTSSLALDLARNIAAAIPTEISEVETLVLSLAAIPQKPEDQQLLAAAILQRLKFTSLLIVSDTKAGALSSDALADLTIVVGTGITALVNTPSGNFELTGHGYLIGDEASGYWIGRNAVNAALRASENRGPQTLLLKYAEDFYQTPADLLADSLHQLASPVVQIAAFAPNVVLAAQAGDAQAELILDQAAQEITSLISVAKERAQIKTVALIGGAIPHGELLHSKVVEASHSLGVTFVNGAAEPLAGACAIARDKKLQSGLVKIDSKEIDSTTWSQLYLANAEALLAQVRQTQQAAVATCVDFFVDALSKNKMIHTFGTGHSHLLAEEIFYRAGGLATIYPILDERLMLHKDVVKGSQYERLPNLAQELLDKHPVVEGDVVIVISNSGGNQVTIDLVKLAKKAGAKVIAVTSVNHATSSQARSKAAEKIHQLADVVLDNSGVVGDASVRVAGSLMSVGPTSTVIGGALLQSVVVGTVAELIKRGVQPEIFLSSNLAQGDENNAALFDKYRSLIDLYN</sequence>
<dbReference type="InterPro" id="IPR002731">
    <property type="entry name" value="ATPase_BadF"/>
</dbReference>
<feature type="domain" description="SIS" evidence="1">
    <location>
        <begin position="343"/>
        <end position="526"/>
    </location>
</feature>
<dbReference type="AlphaFoldDB" id="A0A6J7TB93"/>
<dbReference type="GO" id="GO:1901135">
    <property type="term" value="P:carbohydrate derivative metabolic process"/>
    <property type="evidence" value="ECO:0007669"/>
    <property type="project" value="InterPro"/>
</dbReference>
<name>A0A6J7TB93_9ZZZZ</name>
<dbReference type="PANTHER" id="PTHR43190">
    <property type="entry name" value="N-ACETYL-D-GLUCOSAMINE KINASE"/>
    <property type="match status" value="1"/>
</dbReference>
<dbReference type="InterPro" id="IPR001347">
    <property type="entry name" value="SIS_dom"/>
</dbReference>
<organism evidence="2">
    <name type="scientific">freshwater metagenome</name>
    <dbReference type="NCBI Taxonomy" id="449393"/>
    <lineage>
        <taxon>unclassified sequences</taxon>
        <taxon>metagenomes</taxon>
        <taxon>ecological metagenomes</taxon>
    </lineage>
</organism>
<dbReference type="Pfam" id="PF01869">
    <property type="entry name" value="BcrAD_BadFG"/>
    <property type="match status" value="1"/>
</dbReference>
<evidence type="ECO:0000313" key="2">
    <source>
        <dbReference type="EMBL" id="CAB5050372.1"/>
    </source>
</evidence>
<dbReference type="Gene3D" id="3.40.50.10490">
    <property type="entry name" value="Glucose-6-phosphate isomerase like protein, domain 1"/>
    <property type="match status" value="1"/>
</dbReference>
<dbReference type="InterPro" id="IPR035472">
    <property type="entry name" value="RpiR-like_SIS"/>
</dbReference>
<dbReference type="GO" id="GO:0097367">
    <property type="term" value="F:carbohydrate derivative binding"/>
    <property type="evidence" value="ECO:0007669"/>
    <property type="project" value="InterPro"/>
</dbReference>
<dbReference type="NCBIfam" id="NF002805">
    <property type="entry name" value="PRK02947.1"/>
    <property type="match status" value="1"/>
</dbReference>
<dbReference type="CDD" id="cd05013">
    <property type="entry name" value="SIS_RpiR"/>
    <property type="match status" value="1"/>
</dbReference>
<reference evidence="2" key="1">
    <citation type="submission" date="2020-05" db="EMBL/GenBank/DDBJ databases">
        <authorList>
            <person name="Chiriac C."/>
            <person name="Salcher M."/>
            <person name="Ghai R."/>
            <person name="Kavagutti S V."/>
        </authorList>
    </citation>
    <scope>NUCLEOTIDE SEQUENCE</scope>
</reference>
<dbReference type="PANTHER" id="PTHR43190:SF3">
    <property type="entry name" value="N-ACETYL-D-GLUCOSAMINE KINASE"/>
    <property type="match status" value="1"/>
</dbReference>
<dbReference type="InterPro" id="IPR043129">
    <property type="entry name" value="ATPase_NBD"/>
</dbReference>
<dbReference type="Pfam" id="PF13580">
    <property type="entry name" value="SIS_2"/>
    <property type="match status" value="1"/>
</dbReference>
<protein>
    <submittedName>
        <fullName evidence="2">Unannotated protein</fullName>
    </submittedName>
</protein>
<dbReference type="Gene3D" id="3.30.420.40">
    <property type="match status" value="2"/>
</dbReference>
<evidence type="ECO:0000259" key="1">
    <source>
        <dbReference type="PROSITE" id="PS51464"/>
    </source>
</evidence>
<dbReference type="SUPFAM" id="SSF53697">
    <property type="entry name" value="SIS domain"/>
    <property type="match status" value="1"/>
</dbReference>
<dbReference type="SUPFAM" id="SSF53067">
    <property type="entry name" value="Actin-like ATPase domain"/>
    <property type="match status" value="1"/>
</dbReference>